<dbReference type="PANTHER" id="PTHR32347">
    <property type="entry name" value="EFFLUX SYSTEM COMPONENT YKNX-RELATED"/>
    <property type="match status" value="1"/>
</dbReference>
<evidence type="ECO:0000259" key="3">
    <source>
        <dbReference type="Pfam" id="PF25990"/>
    </source>
</evidence>
<gene>
    <name evidence="4" type="ORF">F4X14_01790</name>
</gene>
<feature type="domain" description="YknX-like beta-barrel" evidence="3">
    <location>
        <begin position="340"/>
        <end position="407"/>
    </location>
</feature>
<dbReference type="EMBL" id="VXMH01000013">
    <property type="protein sequence ID" value="MYC93676.1"/>
    <property type="molecule type" value="Genomic_DNA"/>
</dbReference>
<evidence type="ECO:0000256" key="2">
    <source>
        <dbReference type="ARBA" id="ARBA00023054"/>
    </source>
</evidence>
<comment type="caution">
    <text evidence="4">The sequence shown here is derived from an EMBL/GenBank/DDBJ whole genome shotgun (WGS) entry which is preliminary data.</text>
</comment>
<evidence type="ECO:0000256" key="1">
    <source>
        <dbReference type="ARBA" id="ARBA00004196"/>
    </source>
</evidence>
<keyword evidence="2" id="KW-0175">Coiled coil</keyword>
<reference evidence="4" key="1">
    <citation type="submission" date="2019-09" db="EMBL/GenBank/DDBJ databases">
        <title>Characterisation of the sponge microbiome using genome-centric metagenomics.</title>
        <authorList>
            <person name="Engelberts J.P."/>
            <person name="Robbins S.J."/>
            <person name="De Goeij J.M."/>
            <person name="Aranda M."/>
            <person name="Bell S.C."/>
            <person name="Webster N.S."/>
        </authorList>
    </citation>
    <scope>NUCLEOTIDE SEQUENCE</scope>
    <source>
        <strain evidence="4">SB0661_bin_32</strain>
    </source>
</reference>
<dbReference type="GO" id="GO:0042597">
    <property type="term" value="C:periplasmic space"/>
    <property type="evidence" value="ECO:0007669"/>
    <property type="project" value="UniProtKB-SubCell"/>
</dbReference>
<dbReference type="PANTHER" id="PTHR32347:SF23">
    <property type="entry name" value="BLL5650 PROTEIN"/>
    <property type="match status" value="1"/>
</dbReference>
<dbReference type="Gene3D" id="6.20.50.140">
    <property type="match status" value="1"/>
</dbReference>
<dbReference type="InterPro" id="IPR058636">
    <property type="entry name" value="Beta-barrel_YknX"/>
</dbReference>
<dbReference type="Gene3D" id="2.40.30.170">
    <property type="match status" value="1"/>
</dbReference>
<name>A0A6B1D255_9CHLR</name>
<dbReference type="Gene3D" id="2.40.50.100">
    <property type="match status" value="1"/>
</dbReference>
<dbReference type="Pfam" id="PF25990">
    <property type="entry name" value="Beta-barrel_YknX"/>
    <property type="match status" value="1"/>
</dbReference>
<organism evidence="4">
    <name type="scientific">Caldilineaceae bacterium SB0661_bin_32</name>
    <dbReference type="NCBI Taxonomy" id="2605255"/>
    <lineage>
        <taxon>Bacteria</taxon>
        <taxon>Bacillati</taxon>
        <taxon>Chloroflexota</taxon>
        <taxon>Caldilineae</taxon>
        <taxon>Caldilineales</taxon>
        <taxon>Caldilineaceae</taxon>
    </lineage>
</organism>
<proteinExistence type="predicted"/>
<evidence type="ECO:0000313" key="4">
    <source>
        <dbReference type="EMBL" id="MYC93676.1"/>
    </source>
</evidence>
<dbReference type="AlphaFoldDB" id="A0A6B1D255"/>
<sequence>MKRVLIALVALAVIGAAGWFGLQRFQEGRAALDEEPSYETVTVERGSISSTVSATGSIEPEAEVALSFRASGRVEQVLVSVGQPVEAGQLLAQLDVADASLALEQADVSLQISRAQLDKLEKPPSDSDIIAAQANVTVAQASVASSEAALASAQASYRQLLAGASPEEIAVQESQVRQAAVNVRQAQSAYDEIKSFPDAGASPQAVQLEQMTITYEVAQAQLALTQRGADEAQIAAALAQIAQAELGVRQARSNLLVAQDALNSLLEGPSAEDLEIARAQVRQAELSKQQAELSLNNAMLSAPINGVVSQVNLRQGELYGGGALPAIVLTDLDSYHMTVLVDELDVRQVQIGQTVRLSLDALPDADITGQVTKVSPTARDVGGVVAYEVEIVPDSTVAQLRAGMSATAIITTAKVDNILRVPNRYIQLDRESGRAFVQKIIADVPTLQEIEMGLRNDRFTQVLAGLGETDQIALIRASSEEQLRSAIFGGN</sequence>
<dbReference type="SUPFAM" id="SSF111369">
    <property type="entry name" value="HlyD-like secretion proteins"/>
    <property type="match status" value="2"/>
</dbReference>
<accession>A0A6B1D255</accession>
<protein>
    <submittedName>
        <fullName evidence="4">HlyD family efflux transporter periplasmic adaptor subunit</fullName>
    </submittedName>
</protein>
<dbReference type="PRINTS" id="PR01490">
    <property type="entry name" value="RTXTOXIND"/>
</dbReference>
<comment type="subcellular location">
    <subcellularLocation>
        <location evidence="1">Cell envelope</location>
    </subcellularLocation>
</comment>
<dbReference type="InterPro" id="IPR050465">
    <property type="entry name" value="UPF0194_transport"/>
</dbReference>